<protein>
    <submittedName>
        <fullName evidence="1">Uncharacterized protein</fullName>
    </submittedName>
</protein>
<keyword evidence="2" id="KW-1185">Reference proteome</keyword>
<reference evidence="1 2" key="1">
    <citation type="journal article" date="2013" name="Proc. Natl. Acad. Sci. U.S.A.">
        <title>Fine-scale variation in meiotic recombination in Mimulus inferred from population shotgun sequencing.</title>
        <authorList>
            <person name="Hellsten U."/>
            <person name="Wright K.M."/>
            <person name="Jenkins J."/>
            <person name="Shu S."/>
            <person name="Yuan Y."/>
            <person name="Wessler S.R."/>
            <person name="Schmutz J."/>
            <person name="Willis J.H."/>
            <person name="Rokhsar D.S."/>
        </authorList>
    </citation>
    <scope>NUCLEOTIDE SEQUENCE [LARGE SCALE GENOMIC DNA]</scope>
    <source>
        <strain evidence="2">cv. DUN x IM62</strain>
    </source>
</reference>
<dbReference type="eggNOG" id="ENOG502QUI9">
    <property type="taxonomic scope" value="Eukaryota"/>
</dbReference>
<dbReference type="GO" id="GO:0009507">
    <property type="term" value="C:chloroplast"/>
    <property type="evidence" value="ECO:0000318"/>
    <property type="project" value="GO_Central"/>
</dbReference>
<gene>
    <name evidence="1" type="ORF">MIMGU_mgv1a024466mg</name>
</gene>
<evidence type="ECO:0000313" key="1">
    <source>
        <dbReference type="EMBL" id="EYU37052.1"/>
    </source>
</evidence>
<name>A0A022R9P2_ERYGU</name>
<dbReference type="InterPro" id="IPR010903">
    <property type="entry name" value="DUF1517"/>
</dbReference>
<dbReference type="PANTHER" id="PTHR33975:SF2">
    <property type="entry name" value="MYELIN-ASSOCIATED OLIGODENDROCYTE BASIC PROTEIN"/>
    <property type="match status" value="1"/>
</dbReference>
<dbReference type="Proteomes" id="UP000030748">
    <property type="component" value="Unassembled WGS sequence"/>
</dbReference>
<dbReference type="Pfam" id="PF07466">
    <property type="entry name" value="DUF1517"/>
    <property type="match status" value="1"/>
</dbReference>
<organism evidence="1 2">
    <name type="scientific">Erythranthe guttata</name>
    <name type="common">Yellow monkey flower</name>
    <name type="synonym">Mimulus guttatus</name>
    <dbReference type="NCBI Taxonomy" id="4155"/>
    <lineage>
        <taxon>Eukaryota</taxon>
        <taxon>Viridiplantae</taxon>
        <taxon>Streptophyta</taxon>
        <taxon>Embryophyta</taxon>
        <taxon>Tracheophyta</taxon>
        <taxon>Spermatophyta</taxon>
        <taxon>Magnoliopsida</taxon>
        <taxon>eudicotyledons</taxon>
        <taxon>Gunneridae</taxon>
        <taxon>Pentapetalae</taxon>
        <taxon>asterids</taxon>
        <taxon>lamiids</taxon>
        <taxon>Lamiales</taxon>
        <taxon>Phrymaceae</taxon>
        <taxon>Erythranthe</taxon>
    </lineage>
</organism>
<dbReference type="PANTHER" id="PTHR33975">
    <property type="entry name" value="MYELIN-ASSOCIATED OLIGODENDROCYTE BASIC PROTEIN"/>
    <property type="match status" value="1"/>
</dbReference>
<dbReference type="AlphaFoldDB" id="A0A022R9P2"/>
<feature type="non-terminal residue" evidence="1">
    <location>
        <position position="1"/>
    </location>
</feature>
<accession>A0A022R9P2</accession>
<sequence>IGLSGTDKSLRKDLNRIAQTTDTSTSKGFHSNDLKKDAVEGEKIFYQLSFEERCKLDEETLVNVNNIKKQSSTAVRSSGLISDEHVVVTILVVARQPQKLPSIENNENLKEALKKLGCLPLDSIVAVEVLWTPQKKDDTLSEQELIKNYPLLHPLHKV</sequence>
<dbReference type="EMBL" id="KI630574">
    <property type="protein sequence ID" value="EYU37052.1"/>
    <property type="molecule type" value="Genomic_DNA"/>
</dbReference>
<evidence type="ECO:0000313" key="2">
    <source>
        <dbReference type="Proteomes" id="UP000030748"/>
    </source>
</evidence>
<dbReference type="InterPro" id="IPR053023">
    <property type="entry name" value="FLAP_modulator"/>
</dbReference>
<proteinExistence type="predicted"/>
<dbReference type="STRING" id="4155.A0A022R9P2"/>